<keyword evidence="2" id="KW-0804">Transcription</keyword>
<dbReference type="EMBL" id="JARPYT010000014">
    <property type="protein sequence ID" value="MDT2637828.1"/>
    <property type="molecule type" value="Genomic_DNA"/>
</dbReference>
<evidence type="ECO:0000313" key="4">
    <source>
        <dbReference type="EMBL" id="MDT2597299.1"/>
    </source>
</evidence>
<comment type="caution">
    <text evidence="5">The sequence shown here is derived from an EMBL/GenBank/DDBJ whole genome shotgun (WGS) entry which is preliminary data.</text>
</comment>
<sequence>MNLRALMKRETIRCLQLVEKLYYATDALSSEQLMAVLACSRPTLISDIHFLNEANLPFRITKTNGLYTINFESHATIDTVYAYFLHSGLEFQTIESLFFEKNYSIQAAALHLNCSFSNMQRYLQSSKHLLRVWGFSVCHRPLRVVGEESLIRRFFFLFFKESQKNVADYGFSQTLIASLDQFIQQLLVENDHTNDLAVHSQLLHSFLIALYRQKRGHFLKQPLLESGMSIPKTAEFDQMVTAIKRETALEFTMLHLKDCLWPLFSHQLIVNEQQQILAQQENKSFARFYVQHQQLLEKISYLLTEPLSQIEITETLRFLGNQLFCYFPNKQPIAIIQEIDKMMVTVIEKTYSREVHTLKKIVSDFLNPRQQKSLVPLYLNCLITTIDNLLPRLVGTNKAVNVLLLPDTFAPQQRFWSSLFADSIKGVVNYEVLDAATLLQNKLTSLAQAYDLIITNKTVTEKLAKPIIAVNTYPTTKELVQIQRFINQFETLPARKER</sequence>
<dbReference type="InterPro" id="IPR050661">
    <property type="entry name" value="BglG_antiterminators"/>
</dbReference>
<dbReference type="Proteomes" id="UP001245561">
    <property type="component" value="Unassembled WGS sequence"/>
</dbReference>
<evidence type="ECO:0000313" key="7">
    <source>
        <dbReference type="Proteomes" id="UP001256547"/>
    </source>
</evidence>
<dbReference type="Pfam" id="PF05043">
    <property type="entry name" value="Mga"/>
    <property type="match status" value="1"/>
</dbReference>
<dbReference type="Proteomes" id="UP001256547">
    <property type="component" value="Unassembled WGS sequence"/>
</dbReference>
<name>A0AAW8TIH5_9ENTE</name>
<dbReference type="RefSeq" id="WP_137604190.1">
    <property type="nucleotide sequence ID" value="NZ_JARPYR010000019.1"/>
</dbReference>
<keyword evidence="1" id="KW-0805">Transcription regulation</keyword>
<organism evidence="5 6">
    <name type="scientific">Enterococcus dongliensis</name>
    <dbReference type="NCBI Taxonomy" id="2559925"/>
    <lineage>
        <taxon>Bacteria</taxon>
        <taxon>Bacillati</taxon>
        <taxon>Bacillota</taxon>
        <taxon>Bacilli</taxon>
        <taxon>Lactobacillales</taxon>
        <taxon>Enterococcaceae</taxon>
        <taxon>Enterococcus</taxon>
    </lineage>
</organism>
<evidence type="ECO:0000313" key="6">
    <source>
        <dbReference type="Proteomes" id="UP001245561"/>
    </source>
</evidence>
<dbReference type="PANTHER" id="PTHR30185">
    <property type="entry name" value="CRYPTIC BETA-GLUCOSIDE BGL OPERON ANTITERMINATOR"/>
    <property type="match status" value="1"/>
</dbReference>
<evidence type="ECO:0000256" key="1">
    <source>
        <dbReference type="ARBA" id="ARBA00023015"/>
    </source>
</evidence>
<evidence type="ECO:0000313" key="5">
    <source>
        <dbReference type="EMBL" id="MDT2637828.1"/>
    </source>
</evidence>
<dbReference type="InterPro" id="IPR007737">
    <property type="entry name" value="Mga_HTH"/>
</dbReference>
<reference evidence="5 7" key="1">
    <citation type="submission" date="2023-03" db="EMBL/GenBank/DDBJ databases">
        <authorList>
            <person name="Shen W."/>
            <person name="Cai J."/>
        </authorList>
    </citation>
    <scope>NUCLEOTIDE SEQUENCE</scope>
    <source>
        <strain evidence="5">P55-2</strain>
        <strain evidence="4 7">P72-2</strain>
    </source>
</reference>
<protein>
    <submittedName>
        <fullName evidence="5">Helix-turn-helix domain-containing protein</fullName>
    </submittedName>
</protein>
<evidence type="ECO:0000256" key="2">
    <source>
        <dbReference type="ARBA" id="ARBA00023163"/>
    </source>
</evidence>
<dbReference type="PANTHER" id="PTHR30185:SF18">
    <property type="entry name" value="TRANSCRIPTIONAL REGULATOR MTLR"/>
    <property type="match status" value="1"/>
</dbReference>
<dbReference type="EMBL" id="JARPYR010000019">
    <property type="protein sequence ID" value="MDT2597299.1"/>
    <property type="molecule type" value="Genomic_DNA"/>
</dbReference>
<accession>A0AAW8TIH5</accession>
<dbReference type="AlphaFoldDB" id="A0AAW8TIH5"/>
<keyword evidence="7" id="KW-1185">Reference proteome</keyword>
<gene>
    <name evidence="5" type="ORF">P7D36_10015</name>
    <name evidence="4" type="ORF">P7D39_09840</name>
</gene>
<proteinExistence type="predicted"/>
<evidence type="ECO:0000259" key="3">
    <source>
        <dbReference type="Pfam" id="PF05043"/>
    </source>
</evidence>
<feature type="domain" description="Mga helix-turn-helix" evidence="3">
    <location>
        <begin position="76"/>
        <end position="159"/>
    </location>
</feature>